<reference evidence="2 3" key="1">
    <citation type="journal article" date="2003" name="Genome Res.">
        <title>Comparative genome analysis of Vibrio vulnificus, a marine pathogen.</title>
        <authorList>
            <person name="Chen C.Y."/>
            <person name="Wu K.M."/>
            <person name="Chang Y.C."/>
            <person name="Chang C.H."/>
            <person name="Tsai H.C."/>
            <person name="Liao T.L."/>
            <person name="Liu Y.M."/>
            <person name="Chen H.J."/>
            <person name="Shen A.B."/>
            <person name="Li J.C."/>
            <person name="Su T.L."/>
            <person name="Shao C.P."/>
            <person name="Lee C.T."/>
            <person name="Hor L.I."/>
            <person name="Tsai S.F."/>
        </authorList>
    </citation>
    <scope>NUCLEOTIDE SEQUENCE [LARGE SCALE GENOMIC DNA]</scope>
    <source>
        <strain evidence="2 3">YJ016</strain>
    </source>
</reference>
<gene>
    <name evidence="2" type="ordered locus">VVA1361</name>
</gene>
<evidence type="ECO:0000256" key="1">
    <source>
        <dbReference type="SAM" id="MobiDB-lite"/>
    </source>
</evidence>
<dbReference type="HOGENOM" id="CLU_3223825_0_0_6"/>
<proteinExistence type="predicted"/>
<name>Q7MCM5_VIBVY</name>
<accession>Q7MCM5</accession>
<feature type="region of interest" description="Disordered" evidence="1">
    <location>
        <begin position="1"/>
        <end position="23"/>
    </location>
</feature>
<organism evidence="2 3">
    <name type="scientific">Vibrio vulnificus (strain YJ016)</name>
    <dbReference type="NCBI Taxonomy" id="196600"/>
    <lineage>
        <taxon>Bacteria</taxon>
        <taxon>Pseudomonadati</taxon>
        <taxon>Pseudomonadota</taxon>
        <taxon>Gammaproteobacteria</taxon>
        <taxon>Vibrionales</taxon>
        <taxon>Vibrionaceae</taxon>
        <taxon>Vibrio</taxon>
    </lineage>
</organism>
<sequence length="44" mass="5070">MAIINEVYQSSEPDEHTYKAQTRSSKMATEDLYSGLFKDLRAED</sequence>
<dbReference type="Proteomes" id="UP000002675">
    <property type="component" value="Chromosome II"/>
</dbReference>
<dbReference type="AlphaFoldDB" id="Q7MCM5"/>
<evidence type="ECO:0000313" key="2">
    <source>
        <dbReference type="EMBL" id="BAC97387.1"/>
    </source>
</evidence>
<dbReference type="KEGG" id="vvy:VVA1361"/>
<dbReference type="EMBL" id="BA000038">
    <property type="protein sequence ID" value="BAC97387.1"/>
    <property type="molecule type" value="Genomic_DNA"/>
</dbReference>
<evidence type="ECO:0000313" key="3">
    <source>
        <dbReference type="Proteomes" id="UP000002675"/>
    </source>
</evidence>
<protein>
    <submittedName>
        <fullName evidence="2">Uncharacterized protein</fullName>
    </submittedName>
</protein>